<gene>
    <name evidence="1" type="ORF">HKI87_04g29030</name>
</gene>
<accession>A0AAX4P5P2</accession>
<name>A0AAX4P5P2_9CHLO</name>
<keyword evidence="2" id="KW-1185">Reference proteome</keyword>
<dbReference type="Proteomes" id="UP001472866">
    <property type="component" value="Chromosome 04"/>
</dbReference>
<evidence type="ECO:0000313" key="2">
    <source>
        <dbReference type="Proteomes" id="UP001472866"/>
    </source>
</evidence>
<protein>
    <submittedName>
        <fullName evidence="1">Uncharacterized protein</fullName>
    </submittedName>
</protein>
<evidence type="ECO:0000313" key="1">
    <source>
        <dbReference type="EMBL" id="WZN61368.1"/>
    </source>
</evidence>
<dbReference type="EMBL" id="CP151504">
    <property type="protein sequence ID" value="WZN61368.1"/>
    <property type="molecule type" value="Genomic_DNA"/>
</dbReference>
<sequence length="313" mass="33950">MDVQKFLRAQRWLVALDDRSRTESLEKIFRGSASFHVSLEENYKEKSTKDLKGALAPDAMFIKLRSDTREGETSLEVPCSVYAAQTSGTRGGLSGARGPGVVIEFEKEAFLLRRGAIRYVVSSVPHSGPSKAKAGPGAGATKRVASVIFEGVTLNLVEAFAGESPDAFKALVSKLMEGGKSEGEGWGPALGRKRGRSEDLGLGEDACNAALELWLGTMDAAVGLVRSGRPGGRDLDALAVSVAEHREAAALAALETVPEGDDPNQDLDRYEQSLECLEGDKERTAKFLRDFVAMQRERERCGLQRLIKRCFSW</sequence>
<proteinExistence type="predicted"/>
<reference evidence="1 2" key="1">
    <citation type="submission" date="2024-03" db="EMBL/GenBank/DDBJ databases">
        <title>Complete genome sequence of the green alga Chloropicon roscoffensis RCC1871.</title>
        <authorList>
            <person name="Lemieux C."/>
            <person name="Pombert J.-F."/>
            <person name="Otis C."/>
            <person name="Turmel M."/>
        </authorList>
    </citation>
    <scope>NUCLEOTIDE SEQUENCE [LARGE SCALE GENOMIC DNA]</scope>
    <source>
        <strain evidence="1 2">RCC1871</strain>
    </source>
</reference>
<dbReference type="AlphaFoldDB" id="A0AAX4P5P2"/>
<organism evidence="1 2">
    <name type="scientific">Chloropicon roscoffensis</name>
    <dbReference type="NCBI Taxonomy" id="1461544"/>
    <lineage>
        <taxon>Eukaryota</taxon>
        <taxon>Viridiplantae</taxon>
        <taxon>Chlorophyta</taxon>
        <taxon>Chloropicophyceae</taxon>
        <taxon>Chloropicales</taxon>
        <taxon>Chloropicaceae</taxon>
        <taxon>Chloropicon</taxon>
    </lineage>
</organism>